<protein>
    <recommendedName>
        <fullName evidence="1">YeeW-like domain-containing protein</fullName>
    </recommendedName>
</protein>
<dbReference type="Pfam" id="PF25638">
    <property type="entry name" value="DUF5983_N"/>
    <property type="match status" value="1"/>
</dbReference>
<comment type="caution">
    <text evidence="2">The sequence shown here is derived from an EMBL/GenBank/DDBJ whole genome shotgun (WGS) entry which is preliminary data.</text>
</comment>
<accession>A0A702BAS5</accession>
<proteinExistence type="predicted"/>
<name>A0A702BAS5_SALET</name>
<feature type="domain" description="YeeW-like" evidence="1">
    <location>
        <begin position="5"/>
        <end position="48"/>
    </location>
</feature>
<reference evidence="2" key="2">
    <citation type="submission" date="2018-07" db="EMBL/GenBank/DDBJ databases">
        <authorList>
            <consortium name="NCBI Pathogen Detection Project"/>
        </authorList>
    </citation>
    <scope>NUCLEOTIDE SEQUENCE</scope>
    <source>
        <strain evidence="2">M138</strain>
    </source>
</reference>
<organism evidence="2">
    <name type="scientific">Salmonella enterica subsp. enterica serovar Eastbourne</name>
    <dbReference type="NCBI Taxonomy" id="486993"/>
    <lineage>
        <taxon>Bacteria</taxon>
        <taxon>Pseudomonadati</taxon>
        <taxon>Pseudomonadota</taxon>
        <taxon>Gammaproteobacteria</taxon>
        <taxon>Enterobacterales</taxon>
        <taxon>Enterobacteriaceae</taxon>
        <taxon>Salmonella</taxon>
    </lineage>
</organism>
<sequence>MKLPMTVEADTVSILPRSRGRIAVDIKGIELAGLIDVVCDNGYSLRVALTNSAALQLSVEQALNGVRMMHYLRLLLSPQ</sequence>
<reference evidence="2" key="1">
    <citation type="journal article" date="2018" name="Genome Biol.">
        <title>SKESA: strategic k-mer extension for scrupulous assemblies.</title>
        <authorList>
            <person name="Souvorov A."/>
            <person name="Agarwala R."/>
            <person name="Lipman D.J."/>
        </authorList>
    </citation>
    <scope>NUCLEOTIDE SEQUENCE</scope>
    <source>
        <strain evidence="2">M138</strain>
    </source>
</reference>
<dbReference type="AlphaFoldDB" id="A0A702BAS5"/>
<gene>
    <name evidence="2" type="ORF">G0D12_21215</name>
</gene>
<dbReference type="EMBL" id="DAAMHJ010000021">
    <property type="protein sequence ID" value="HAC6678199.1"/>
    <property type="molecule type" value="Genomic_DNA"/>
</dbReference>
<dbReference type="InterPro" id="IPR057653">
    <property type="entry name" value="YeeW-like_dom"/>
</dbReference>
<evidence type="ECO:0000259" key="1">
    <source>
        <dbReference type="Pfam" id="PF25638"/>
    </source>
</evidence>
<evidence type="ECO:0000313" key="2">
    <source>
        <dbReference type="EMBL" id="HAC6678199.1"/>
    </source>
</evidence>